<evidence type="ECO:0000256" key="1">
    <source>
        <dbReference type="ARBA" id="ARBA00022801"/>
    </source>
</evidence>
<dbReference type="EMBL" id="MN739235">
    <property type="protein sequence ID" value="QHS94905.1"/>
    <property type="molecule type" value="Genomic_DNA"/>
</dbReference>
<dbReference type="SUPFAM" id="SSF53098">
    <property type="entry name" value="Ribonuclease H-like"/>
    <property type="match status" value="1"/>
</dbReference>
<dbReference type="InterPro" id="IPR006932">
    <property type="entry name" value="HJ-resolvase_A22"/>
</dbReference>
<dbReference type="GO" id="GO:0000400">
    <property type="term" value="F:four-way junction DNA binding"/>
    <property type="evidence" value="ECO:0007669"/>
    <property type="project" value="InterPro"/>
</dbReference>
<dbReference type="InterPro" id="IPR012337">
    <property type="entry name" value="RNaseH-like_sf"/>
</dbReference>
<protein>
    <recommendedName>
        <fullName evidence="2">Mitochondrial resolvase Ydc2 catalytic domain-containing protein</fullName>
    </recommendedName>
</protein>
<name>A0A6C0BR31_9ZZZZ</name>
<feature type="domain" description="Mitochondrial resolvase Ydc2 catalytic" evidence="2">
    <location>
        <begin position="4"/>
        <end position="54"/>
    </location>
</feature>
<dbReference type="Pfam" id="PF09159">
    <property type="entry name" value="Ydc2-catalyt"/>
    <property type="match status" value="1"/>
</dbReference>
<dbReference type="AlphaFoldDB" id="A0A6C0BR31"/>
<keyword evidence="1" id="KW-0378">Hydrolase</keyword>
<evidence type="ECO:0000259" key="2">
    <source>
        <dbReference type="Pfam" id="PF09159"/>
    </source>
</evidence>
<organism evidence="3">
    <name type="scientific">viral metagenome</name>
    <dbReference type="NCBI Taxonomy" id="1070528"/>
    <lineage>
        <taxon>unclassified sequences</taxon>
        <taxon>metagenomes</taxon>
        <taxon>organismal metagenomes</taxon>
    </lineage>
</organism>
<dbReference type="GO" id="GO:0016788">
    <property type="term" value="F:hydrolase activity, acting on ester bonds"/>
    <property type="evidence" value="ECO:0007669"/>
    <property type="project" value="InterPro"/>
</dbReference>
<dbReference type="GO" id="GO:0000287">
    <property type="term" value="F:magnesium ion binding"/>
    <property type="evidence" value="ECO:0007669"/>
    <property type="project" value="InterPro"/>
</dbReference>
<dbReference type="InterPro" id="IPR036397">
    <property type="entry name" value="RNaseH_sf"/>
</dbReference>
<reference evidence="3" key="1">
    <citation type="journal article" date="2020" name="Nature">
        <title>Giant virus diversity and host interactions through global metagenomics.</title>
        <authorList>
            <person name="Schulz F."/>
            <person name="Roux S."/>
            <person name="Paez-Espino D."/>
            <person name="Jungbluth S."/>
            <person name="Walsh D.A."/>
            <person name="Denef V.J."/>
            <person name="McMahon K.D."/>
            <person name="Konstantinidis K.T."/>
            <person name="Eloe-Fadrosh E.A."/>
            <person name="Kyrpides N.C."/>
            <person name="Woyke T."/>
        </authorList>
    </citation>
    <scope>NUCLEOTIDE SEQUENCE</scope>
    <source>
        <strain evidence="3">GVMAG-M-3300018428-16</strain>
    </source>
</reference>
<dbReference type="GO" id="GO:0006281">
    <property type="term" value="P:DNA repair"/>
    <property type="evidence" value="ECO:0007669"/>
    <property type="project" value="InterPro"/>
</dbReference>
<evidence type="ECO:0000313" key="3">
    <source>
        <dbReference type="EMBL" id="QHS94905.1"/>
    </source>
</evidence>
<sequence>MKLLSIDVGMKNLAFCLFDVTNSKNFTVNKWDVVDICQEKKHKCGFSEKGKECDADAKFFKNDCFYCKKHANKQELRIPPNTHDISKIKKLKIKEIIEFADNNEIEYQKPHTKDNILKCINEHLEINYFTPIKPIKTDDIDLITLGQNLKSVFDSIFAGDFIDLEKVIIENQISPIANRMKTLQGMIAQYFIMRSKCKIEFISSQNKLKDIEPNKTTYNDRKKISVEYCKNCVHEDNMLSSWKDIFMKHSKKDDLADSFLQGIFYIKKFHN</sequence>
<dbReference type="GO" id="GO:0006310">
    <property type="term" value="P:DNA recombination"/>
    <property type="evidence" value="ECO:0007669"/>
    <property type="project" value="InterPro"/>
</dbReference>
<dbReference type="InterPro" id="IPR015242">
    <property type="entry name" value="Ydc2_cat"/>
</dbReference>
<dbReference type="Pfam" id="PF04848">
    <property type="entry name" value="Pox_A22"/>
    <property type="match status" value="1"/>
</dbReference>
<proteinExistence type="predicted"/>
<dbReference type="Gene3D" id="3.30.420.10">
    <property type="entry name" value="Ribonuclease H-like superfamily/Ribonuclease H"/>
    <property type="match status" value="1"/>
</dbReference>
<accession>A0A6C0BR31</accession>